<comment type="caution">
    <text evidence="2">The sequence shown here is derived from an EMBL/GenBank/DDBJ whole genome shotgun (WGS) entry which is preliminary data.</text>
</comment>
<protein>
    <submittedName>
        <fullName evidence="2">Uncharacterized protein</fullName>
    </submittedName>
</protein>
<keyword evidence="3" id="KW-1185">Reference proteome</keyword>
<gene>
    <name evidence="2" type="ORF">GCM10009550_77640</name>
</gene>
<evidence type="ECO:0000256" key="1">
    <source>
        <dbReference type="SAM" id="MobiDB-lite"/>
    </source>
</evidence>
<accession>A0ABN1S1Q3</accession>
<reference evidence="2 3" key="1">
    <citation type="journal article" date="2019" name="Int. J. Syst. Evol. Microbiol.">
        <title>The Global Catalogue of Microorganisms (GCM) 10K type strain sequencing project: providing services to taxonomists for standard genome sequencing and annotation.</title>
        <authorList>
            <consortium name="The Broad Institute Genomics Platform"/>
            <consortium name="The Broad Institute Genome Sequencing Center for Infectious Disease"/>
            <person name="Wu L."/>
            <person name="Ma J."/>
        </authorList>
    </citation>
    <scope>NUCLEOTIDE SEQUENCE [LARGE SCALE GENOMIC DNA]</scope>
    <source>
        <strain evidence="2 3">JCM 10696</strain>
    </source>
</reference>
<evidence type="ECO:0000313" key="3">
    <source>
        <dbReference type="Proteomes" id="UP001500665"/>
    </source>
</evidence>
<dbReference type="Proteomes" id="UP001500665">
    <property type="component" value="Unassembled WGS sequence"/>
</dbReference>
<sequence length="70" mass="7938">MARLDSRDGFRDAREPRPISPLTTARRFLDPEYGPEGARLNPWMRARAALDAFVVKGRSYFLVPGAVRYG</sequence>
<proteinExistence type="predicted"/>
<organism evidence="2 3">
    <name type="scientific">Actinocorallia libanotica</name>
    <dbReference type="NCBI Taxonomy" id="46162"/>
    <lineage>
        <taxon>Bacteria</taxon>
        <taxon>Bacillati</taxon>
        <taxon>Actinomycetota</taxon>
        <taxon>Actinomycetes</taxon>
        <taxon>Streptosporangiales</taxon>
        <taxon>Thermomonosporaceae</taxon>
        <taxon>Actinocorallia</taxon>
    </lineage>
</organism>
<name>A0ABN1S1Q3_9ACTN</name>
<dbReference type="EMBL" id="BAAAHH010000073">
    <property type="protein sequence ID" value="GAA0970202.1"/>
    <property type="molecule type" value="Genomic_DNA"/>
</dbReference>
<feature type="region of interest" description="Disordered" evidence="1">
    <location>
        <begin position="1"/>
        <end position="26"/>
    </location>
</feature>
<feature type="compositionally biased region" description="Basic and acidic residues" evidence="1">
    <location>
        <begin position="1"/>
        <end position="17"/>
    </location>
</feature>
<evidence type="ECO:0000313" key="2">
    <source>
        <dbReference type="EMBL" id="GAA0970202.1"/>
    </source>
</evidence>